<evidence type="ECO:0000313" key="2">
    <source>
        <dbReference type="EMBL" id="RYR07549.1"/>
    </source>
</evidence>
<reference evidence="2 3" key="1">
    <citation type="submission" date="2019-01" db="EMBL/GenBank/DDBJ databases">
        <title>Sequencing of cultivated peanut Arachis hypogaea provides insights into genome evolution and oil improvement.</title>
        <authorList>
            <person name="Chen X."/>
        </authorList>
    </citation>
    <scope>NUCLEOTIDE SEQUENCE [LARGE SCALE GENOMIC DNA]</scope>
    <source>
        <strain evidence="3">cv. Fuhuasheng</strain>
        <tissue evidence="2">Leaves</tissue>
    </source>
</reference>
<dbReference type="AlphaFoldDB" id="A0A444Z036"/>
<name>A0A444Z036_ARAHY</name>
<sequence length="197" mass="20391">MVMAVDGKVQAVAMVVDGKVQGVVMVVVVDALRMVVAKGEAEEVVGVYTGGGGDGGGGEYTGGGGDGGGGGGDNTGGGRATGGEGIDGTKGLHLKEPQFTEGVALHWAAERCSGLAGKQFFLSSKAGRAKHLVRFFNNPTSAGKQERKPLFIRIISFSLDMFPMLEGTQPWNLLFAKTITDTGEFPKLSGKSKTKRL</sequence>
<organism evidence="2 3">
    <name type="scientific">Arachis hypogaea</name>
    <name type="common">Peanut</name>
    <dbReference type="NCBI Taxonomy" id="3818"/>
    <lineage>
        <taxon>Eukaryota</taxon>
        <taxon>Viridiplantae</taxon>
        <taxon>Streptophyta</taxon>
        <taxon>Embryophyta</taxon>
        <taxon>Tracheophyta</taxon>
        <taxon>Spermatophyta</taxon>
        <taxon>Magnoliopsida</taxon>
        <taxon>eudicotyledons</taxon>
        <taxon>Gunneridae</taxon>
        <taxon>Pentapetalae</taxon>
        <taxon>rosids</taxon>
        <taxon>fabids</taxon>
        <taxon>Fabales</taxon>
        <taxon>Fabaceae</taxon>
        <taxon>Papilionoideae</taxon>
        <taxon>50 kb inversion clade</taxon>
        <taxon>dalbergioids sensu lato</taxon>
        <taxon>Dalbergieae</taxon>
        <taxon>Pterocarpus clade</taxon>
        <taxon>Arachis</taxon>
    </lineage>
</organism>
<keyword evidence="3" id="KW-1185">Reference proteome</keyword>
<protein>
    <submittedName>
        <fullName evidence="2">Uncharacterized protein</fullName>
    </submittedName>
</protein>
<accession>A0A444Z036</accession>
<evidence type="ECO:0000256" key="1">
    <source>
        <dbReference type="SAM" id="MobiDB-lite"/>
    </source>
</evidence>
<evidence type="ECO:0000313" key="3">
    <source>
        <dbReference type="Proteomes" id="UP000289738"/>
    </source>
</evidence>
<feature type="region of interest" description="Disordered" evidence="1">
    <location>
        <begin position="56"/>
        <end position="86"/>
    </location>
</feature>
<gene>
    <name evidence="2" type="ORF">Ahy_B05g074928</name>
</gene>
<dbReference type="EMBL" id="SDMP01000015">
    <property type="protein sequence ID" value="RYR07549.1"/>
    <property type="molecule type" value="Genomic_DNA"/>
</dbReference>
<comment type="caution">
    <text evidence="2">The sequence shown here is derived from an EMBL/GenBank/DDBJ whole genome shotgun (WGS) entry which is preliminary data.</text>
</comment>
<dbReference type="Proteomes" id="UP000289738">
    <property type="component" value="Chromosome B05"/>
</dbReference>
<proteinExistence type="predicted"/>